<gene>
    <name evidence="1" type="ORF">GCM10007276_14620</name>
</gene>
<evidence type="ECO:0000313" key="1">
    <source>
        <dbReference type="EMBL" id="GGE38309.1"/>
    </source>
</evidence>
<proteinExistence type="predicted"/>
<reference evidence="1" key="1">
    <citation type="journal article" date="2014" name="Int. J. Syst. Evol. Microbiol.">
        <title>Complete genome sequence of Corynebacterium casei LMG S-19264T (=DSM 44701T), isolated from a smear-ripened cheese.</title>
        <authorList>
            <consortium name="US DOE Joint Genome Institute (JGI-PGF)"/>
            <person name="Walter F."/>
            <person name="Albersmeier A."/>
            <person name="Kalinowski J."/>
            <person name="Ruckert C."/>
        </authorList>
    </citation>
    <scope>NUCLEOTIDE SEQUENCE</scope>
    <source>
        <strain evidence="1">CCM 7684</strain>
    </source>
</reference>
<comment type="caution">
    <text evidence="1">The sequence shown here is derived from an EMBL/GenBank/DDBJ whole genome shotgun (WGS) entry which is preliminary data.</text>
</comment>
<dbReference type="AlphaFoldDB" id="A0A8J2VXA5"/>
<dbReference type="InterPro" id="IPR005560">
    <property type="entry name" value="Csp_YhjQ"/>
</dbReference>
<dbReference type="Proteomes" id="UP000602745">
    <property type="component" value="Unassembled WGS sequence"/>
</dbReference>
<name>A0A8J2VXA5_9RHOB</name>
<dbReference type="EMBL" id="BMCP01000001">
    <property type="protein sequence ID" value="GGE38309.1"/>
    <property type="molecule type" value="Genomic_DNA"/>
</dbReference>
<protein>
    <submittedName>
        <fullName evidence="1">Ferredoxin</fullName>
    </submittedName>
</protein>
<sequence>MHHIAPEMKACIDQCLDCYSTCLSTAMGHCLEMGGPHTEKAHFTLMMACAEICRTSAHFMLIGTPHHKHTCAECAEICAECASDCERIGDMDACVDICRRCADSCRKMAA</sequence>
<dbReference type="PANTHER" id="PTHR37310:SF1">
    <property type="entry name" value="CYTOPLASMIC PROTEIN"/>
    <property type="match status" value="1"/>
</dbReference>
<keyword evidence="2" id="KW-1185">Reference proteome</keyword>
<dbReference type="Pfam" id="PF03860">
    <property type="entry name" value="Csp"/>
    <property type="match status" value="1"/>
</dbReference>
<accession>A0A8J2VXA5</accession>
<reference evidence="1" key="2">
    <citation type="submission" date="2020-09" db="EMBL/GenBank/DDBJ databases">
        <authorList>
            <person name="Sun Q."/>
            <person name="Sedlacek I."/>
        </authorList>
    </citation>
    <scope>NUCLEOTIDE SEQUENCE</scope>
    <source>
        <strain evidence="1">CCM 7684</strain>
    </source>
</reference>
<dbReference type="PANTHER" id="PTHR37310">
    <property type="entry name" value="CYTOPLASMIC PROTEIN-RELATED"/>
    <property type="match status" value="1"/>
</dbReference>
<dbReference type="CDD" id="cd08026">
    <property type="entry name" value="DUF326"/>
    <property type="match status" value="1"/>
</dbReference>
<dbReference type="RefSeq" id="WP_188409001.1">
    <property type="nucleotide sequence ID" value="NZ_BMCP01000001.1"/>
</dbReference>
<dbReference type="Gene3D" id="1.20.1270.360">
    <property type="match status" value="1"/>
</dbReference>
<evidence type="ECO:0000313" key="2">
    <source>
        <dbReference type="Proteomes" id="UP000602745"/>
    </source>
</evidence>
<dbReference type="InterPro" id="IPR044543">
    <property type="entry name" value="YHJQ-like"/>
</dbReference>
<organism evidence="1 2">
    <name type="scientific">Agaricicola taiwanensis</name>
    <dbReference type="NCBI Taxonomy" id="591372"/>
    <lineage>
        <taxon>Bacteria</taxon>
        <taxon>Pseudomonadati</taxon>
        <taxon>Pseudomonadota</taxon>
        <taxon>Alphaproteobacteria</taxon>
        <taxon>Rhodobacterales</taxon>
        <taxon>Paracoccaceae</taxon>
        <taxon>Agaricicola</taxon>
    </lineage>
</organism>